<proteinExistence type="predicted"/>
<organism evidence="1 2">
    <name type="scientific">Brucella intermedia 229E</name>
    <dbReference type="NCBI Taxonomy" id="1337887"/>
    <lineage>
        <taxon>Bacteria</taxon>
        <taxon>Pseudomonadati</taxon>
        <taxon>Pseudomonadota</taxon>
        <taxon>Alphaproteobacteria</taxon>
        <taxon>Hyphomicrobiales</taxon>
        <taxon>Brucellaceae</taxon>
        <taxon>Brucella/Ochrobactrum group</taxon>
        <taxon>Brucella</taxon>
    </lineage>
</organism>
<gene>
    <name evidence="1" type="ORF">Q644_09035</name>
</gene>
<evidence type="ECO:0000313" key="2">
    <source>
        <dbReference type="Proteomes" id="UP000016842"/>
    </source>
</evidence>
<dbReference type="AlphaFoldDB" id="U4V532"/>
<dbReference type="EMBL" id="ASXJ01000363">
    <property type="protein sequence ID" value="ERL99768.1"/>
    <property type="molecule type" value="Genomic_DNA"/>
</dbReference>
<sequence length="44" mass="5027">MNNEKAFQIGQYAAYKAKSREVPEYMTGDSIRAWLDGFDSIRPA</sequence>
<dbReference type="PATRIC" id="fig|1337887.3.peg.5268"/>
<dbReference type="Proteomes" id="UP000016842">
    <property type="component" value="Unassembled WGS sequence"/>
</dbReference>
<reference evidence="1 2" key="1">
    <citation type="journal article" date="2014" name="FEMS Microbiol. Lett.">
        <title>Genome sequencing analysis reveals virulence-related gene content of Ochrobactrum intermedium strain 229E, a urease-positive strain isolated from the human gastric niche.</title>
        <authorList>
            <person name="Kulkarni G.J."/>
            <person name="Shetty S."/>
            <person name="Dharne M.S."/>
            <person name="Shouche Y.S."/>
        </authorList>
    </citation>
    <scope>NUCLEOTIDE SEQUENCE [LARGE SCALE GENOMIC DNA]</scope>
    <source>
        <strain evidence="1 2">229E</strain>
    </source>
</reference>
<comment type="caution">
    <text evidence="1">The sequence shown here is derived from an EMBL/GenBank/DDBJ whole genome shotgun (WGS) entry which is preliminary data.</text>
</comment>
<accession>U4V532</accession>
<protein>
    <submittedName>
        <fullName evidence="1">Uncharacterized protein</fullName>
    </submittedName>
</protein>
<name>U4V532_9HYPH</name>
<evidence type="ECO:0000313" key="1">
    <source>
        <dbReference type="EMBL" id="ERL99768.1"/>
    </source>
</evidence>